<name>A0ABM8GK76_9MICO</name>
<evidence type="ECO:0000313" key="2">
    <source>
        <dbReference type="Proteomes" id="UP001321486"/>
    </source>
</evidence>
<gene>
    <name evidence="1" type="ORF">GCM10025867_10370</name>
</gene>
<protein>
    <recommendedName>
        <fullName evidence="3">FCD domain-containing protein</fullName>
    </recommendedName>
</protein>
<reference evidence="2" key="1">
    <citation type="journal article" date="2019" name="Int. J. Syst. Evol. Microbiol.">
        <title>The Global Catalogue of Microorganisms (GCM) 10K type strain sequencing project: providing services to taxonomists for standard genome sequencing and annotation.</title>
        <authorList>
            <consortium name="The Broad Institute Genomics Platform"/>
            <consortium name="The Broad Institute Genome Sequencing Center for Infectious Disease"/>
            <person name="Wu L."/>
            <person name="Ma J."/>
        </authorList>
    </citation>
    <scope>NUCLEOTIDE SEQUENCE [LARGE SCALE GENOMIC DNA]</scope>
    <source>
        <strain evidence="2">NBRC 108728</strain>
    </source>
</reference>
<evidence type="ECO:0008006" key="3">
    <source>
        <dbReference type="Google" id="ProtNLM"/>
    </source>
</evidence>
<accession>A0ABM8GK76</accession>
<organism evidence="1 2">
    <name type="scientific">Frondihabitans sucicola</name>
    <dbReference type="NCBI Taxonomy" id="1268041"/>
    <lineage>
        <taxon>Bacteria</taxon>
        <taxon>Bacillati</taxon>
        <taxon>Actinomycetota</taxon>
        <taxon>Actinomycetes</taxon>
        <taxon>Micrococcales</taxon>
        <taxon>Microbacteriaceae</taxon>
        <taxon>Frondihabitans</taxon>
    </lineage>
</organism>
<evidence type="ECO:0000313" key="1">
    <source>
        <dbReference type="EMBL" id="BDZ48796.1"/>
    </source>
</evidence>
<sequence length="86" mass="9685">MTTFTLERTGNPLLPQLEATLNARVIFMIQAALDEFRWDETIEYITRLRRAAEHRDYAAIIPAFEAFQSATENHLAAVHAAGAIPD</sequence>
<dbReference type="Proteomes" id="UP001321486">
    <property type="component" value="Chromosome"/>
</dbReference>
<proteinExistence type="predicted"/>
<dbReference type="EMBL" id="AP027732">
    <property type="protein sequence ID" value="BDZ48796.1"/>
    <property type="molecule type" value="Genomic_DNA"/>
</dbReference>
<keyword evidence="2" id="KW-1185">Reference proteome</keyword>